<name>A0A2I1PBE5_9MICO</name>
<feature type="region of interest" description="Disordered" evidence="1">
    <location>
        <begin position="208"/>
        <end position="235"/>
    </location>
</feature>
<proteinExistence type="predicted"/>
<evidence type="ECO:0000313" key="2">
    <source>
        <dbReference type="EMBL" id="PKZ41942.1"/>
    </source>
</evidence>
<sequence>MQQRTEPHFFLVDLDPGSGLKITVEGLTPVSRSSAALDMTTVSAGPVPEAAGHEMWTVVHDDLRQVVEATGATGVRFHAAPEPSPALQEIHPGYWYHLEVTGTSPGVSRGFHDDHVSFERMPGGMLSLVHPCMDPSPQGWDGSDVYMPAGTRLIVVTEPVARAIQDAGCSVELVEVGRARTPGGMDVVMELSDRLGEEEASRILEQMTPEDLWEQRTGRDRETWEGPGYCPDVVR</sequence>
<protein>
    <submittedName>
        <fullName evidence="2">Uncharacterized protein</fullName>
    </submittedName>
</protein>
<accession>A0A2I1PBE5</accession>
<dbReference type="Proteomes" id="UP000234206">
    <property type="component" value="Unassembled WGS sequence"/>
</dbReference>
<keyword evidence="3" id="KW-1185">Reference proteome</keyword>
<comment type="caution">
    <text evidence="2">The sequence shown here is derived from an EMBL/GenBank/DDBJ whole genome shotgun (WGS) entry which is preliminary data.</text>
</comment>
<dbReference type="RefSeq" id="WP_101849397.1">
    <property type="nucleotide sequence ID" value="NZ_PKIZ01000007.1"/>
</dbReference>
<dbReference type="OrthoDB" id="8215557at2"/>
<dbReference type="AlphaFoldDB" id="A0A2I1PBE5"/>
<dbReference type="EMBL" id="PKIZ01000007">
    <property type="protein sequence ID" value="PKZ41942.1"/>
    <property type="molecule type" value="Genomic_DNA"/>
</dbReference>
<feature type="compositionally biased region" description="Basic and acidic residues" evidence="1">
    <location>
        <begin position="213"/>
        <end position="224"/>
    </location>
</feature>
<evidence type="ECO:0000313" key="3">
    <source>
        <dbReference type="Proteomes" id="UP000234206"/>
    </source>
</evidence>
<evidence type="ECO:0000256" key="1">
    <source>
        <dbReference type="SAM" id="MobiDB-lite"/>
    </source>
</evidence>
<reference evidence="2 3" key="1">
    <citation type="submission" date="2017-12" db="EMBL/GenBank/DDBJ databases">
        <title>Phylogenetic diversity of female urinary microbiome.</title>
        <authorList>
            <person name="Thomas-White K."/>
            <person name="Wolfe A.J."/>
        </authorList>
    </citation>
    <scope>NUCLEOTIDE SEQUENCE [LARGE SCALE GENOMIC DNA]</scope>
    <source>
        <strain evidence="2 3">UMB1298</strain>
    </source>
</reference>
<organism evidence="2 3">
    <name type="scientific">Kytococcus schroeteri</name>
    <dbReference type="NCBI Taxonomy" id="138300"/>
    <lineage>
        <taxon>Bacteria</taxon>
        <taxon>Bacillati</taxon>
        <taxon>Actinomycetota</taxon>
        <taxon>Actinomycetes</taxon>
        <taxon>Micrococcales</taxon>
        <taxon>Kytococcaceae</taxon>
        <taxon>Kytococcus</taxon>
    </lineage>
</organism>
<gene>
    <name evidence="2" type="ORF">CYJ76_04595</name>
</gene>